<accession>A0AAW0SEQ9</accession>
<keyword evidence="4" id="KW-1185">Reference proteome</keyword>
<gene>
    <name evidence="3" type="ORF">O3P69_007798</name>
</gene>
<dbReference type="EMBL" id="JARAKH010001107">
    <property type="protein sequence ID" value="KAK8373546.1"/>
    <property type="molecule type" value="Genomic_DNA"/>
</dbReference>
<dbReference type="Pfam" id="PF20981">
    <property type="entry name" value="AAR2_1st"/>
    <property type="match status" value="1"/>
</dbReference>
<evidence type="ECO:0000259" key="2">
    <source>
        <dbReference type="Pfam" id="PF20981"/>
    </source>
</evidence>
<reference evidence="3 4" key="1">
    <citation type="submission" date="2023-03" db="EMBL/GenBank/DDBJ databases">
        <title>High-quality genome of Scylla paramamosain provides insights in environmental adaptation.</title>
        <authorList>
            <person name="Zhang L."/>
        </authorList>
    </citation>
    <scope>NUCLEOTIDE SEQUENCE [LARGE SCALE GENOMIC DNA]</scope>
    <source>
        <strain evidence="3">LZ_2023a</strain>
        <tissue evidence="3">Muscle</tissue>
    </source>
</reference>
<name>A0AAW0SEQ9_SCYPA</name>
<evidence type="ECO:0000313" key="3">
    <source>
        <dbReference type="EMBL" id="KAK8373546.1"/>
    </source>
</evidence>
<evidence type="ECO:0000313" key="4">
    <source>
        <dbReference type="Proteomes" id="UP001487740"/>
    </source>
</evidence>
<proteinExistence type="predicted"/>
<organism evidence="3 4">
    <name type="scientific">Scylla paramamosain</name>
    <name type="common">Mud crab</name>
    <dbReference type="NCBI Taxonomy" id="85552"/>
    <lineage>
        <taxon>Eukaryota</taxon>
        <taxon>Metazoa</taxon>
        <taxon>Ecdysozoa</taxon>
        <taxon>Arthropoda</taxon>
        <taxon>Crustacea</taxon>
        <taxon>Multicrustacea</taxon>
        <taxon>Malacostraca</taxon>
        <taxon>Eumalacostraca</taxon>
        <taxon>Eucarida</taxon>
        <taxon>Decapoda</taxon>
        <taxon>Pleocyemata</taxon>
        <taxon>Brachyura</taxon>
        <taxon>Eubrachyura</taxon>
        <taxon>Portunoidea</taxon>
        <taxon>Portunidae</taxon>
        <taxon>Portuninae</taxon>
        <taxon>Scylla</taxon>
    </lineage>
</organism>
<dbReference type="InterPro" id="IPR038516">
    <property type="entry name" value="AAR2_N_sf"/>
</dbReference>
<feature type="coiled-coil region" evidence="1">
    <location>
        <begin position="7"/>
        <end position="48"/>
    </location>
</feature>
<dbReference type="AlphaFoldDB" id="A0AAW0SEQ9"/>
<feature type="domain" description="AAR2 N-terminal" evidence="2">
    <location>
        <begin position="102"/>
        <end position="168"/>
    </location>
</feature>
<keyword evidence="1" id="KW-0175">Coiled coil</keyword>
<dbReference type="Gene3D" id="2.60.34.20">
    <property type="match status" value="1"/>
</dbReference>
<protein>
    <recommendedName>
        <fullName evidence="2">AAR2 N-terminal domain-containing protein</fullName>
    </recommendedName>
</protein>
<sequence>MEFAEAVKALAQDKERILQENVELKNEITSLQKQVRNLEIELARAKRFSFVTQQSTTATTTTTTTAAAAAAIDMTASTASTTVNEDTERICHTRPAHSCLMVPSPLIPARLGTHCWCVYRDSEPNVDEVERIHSNLQQMDRFLGPYPHESWKKWISLTQHMEETELKWMIPLSGRTA</sequence>
<evidence type="ECO:0000256" key="1">
    <source>
        <dbReference type="SAM" id="Coils"/>
    </source>
</evidence>
<dbReference type="InterPro" id="IPR033647">
    <property type="entry name" value="Aar2_N"/>
</dbReference>
<dbReference type="Proteomes" id="UP001487740">
    <property type="component" value="Unassembled WGS sequence"/>
</dbReference>
<comment type="caution">
    <text evidence="3">The sequence shown here is derived from an EMBL/GenBank/DDBJ whole genome shotgun (WGS) entry which is preliminary data.</text>
</comment>